<gene>
    <name evidence="1" type="ORF">M9H77_16407</name>
</gene>
<protein>
    <submittedName>
        <fullName evidence="1">Uncharacterized protein</fullName>
    </submittedName>
</protein>
<accession>A0ACC0B1P6</accession>
<name>A0ACC0B1P6_CATRO</name>
<evidence type="ECO:0000313" key="2">
    <source>
        <dbReference type="Proteomes" id="UP001060085"/>
    </source>
</evidence>
<reference evidence="2" key="1">
    <citation type="journal article" date="2023" name="Nat. Plants">
        <title>Single-cell RNA sequencing provides a high-resolution roadmap for understanding the multicellular compartmentation of specialized metabolism.</title>
        <authorList>
            <person name="Sun S."/>
            <person name="Shen X."/>
            <person name="Li Y."/>
            <person name="Li Y."/>
            <person name="Wang S."/>
            <person name="Li R."/>
            <person name="Zhang H."/>
            <person name="Shen G."/>
            <person name="Guo B."/>
            <person name="Wei J."/>
            <person name="Xu J."/>
            <person name="St-Pierre B."/>
            <person name="Chen S."/>
            <person name="Sun C."/>
        </authorList>
    </citation>
    <scope>NUCLEOTIDE SEQUENCE [LARGE SCALE GENOMIC DNA]</scope>
</reference>
<sequence length="329" mass="37892">MEEDRSLMYRRTVPGVMGISTGPNFEPNAAYYNYEEVPYLEAKWFYDMLKSVVTPLYEGYTKYSLLFAIVRLLNIKSENNMLEKCFDQIAHFNKQSACAKLITEIMKEYFVDAHTSFWKIPNRIKNMWSTKFGKMYRWDPMHDRVIWDTWEKRASLRYTDLMYEVRVDKYQPNWMTTVQYTSLCDGRGGQGLASIPAGLGVENGRGIRKIRVVRPTALVKGTVGRHAIQRVLDQISGAKGNAECLHIETSSLILIDEQLIFEAAYGKTRVMYTVLAHNLWPSPTSDGEVVTTRHRYCRYLLQLPMSPTLIGRRGCEGTYSKHKTSSPAS</sequence>
<organism evidence="1 2">
    <name type="scientific">Catharanthus roseus</name>
    <name type="common">Madagascar periwinkle</name>
    <name type="synonym">Vinca rosea</name>
    <dbReference type="NCBI Taxonomy" id="4058"/>
    <lineage>
        <taxon>Eukaryota</taxon>
        <taxon>Viridiplantae</taxon>
        <taxon>Streptophyta</taxon>
        <taxon>Embryophyta</taxon>
        <taxon>Tracheophyta</taxon>
        <taxon>Spermatophyta</taxon>
        <taxon>Magnoliopsida</taxon>
        <taxon>eudicotyledons</taxon>
        <taxon>Gunneridae</taxon>
        <taxon>Pentapetalae</taxon>
        <taxon>asterids</taxon>
        <taxon>lamiids</taxon>
        <taxon>Gentianales</taxon>
        <taxon>Apocynaceae</taxon>
        <taxon>Rauvolfioideae</taxon>
        <taxon>Vinceae</taxon>
        <taxon>Catharanthinae</taxon>
        <taxon>Catharanthus</taxon>
    </lineage>
</organism>
<proteinExistence type="predicted"/>
<evidence type="ECO:0000313" key="1">
    <source>
        <dbReference type="EMBL" id="KAI5666554.1"/>
    </source>
</evidence>
<dbReference type="Proteomes" id="UP001060085">
    <property type="component" value="Linkage Group LG04"/>
</dbReference>
<keyword evidence="2" id="KW-1185">Reference proteome</keyword>
<dbReference type="EMBL" id="CM044704">
    <property type="protein sequence ID" value="KAI5666554.1"/>
    <property type="molecule type" value="Genomic_DNA"/>
</dbReference>
<comment type="caution">
    <text evidence="1">The sequence shown here is derived from an EMBL/GenBank/DDBJ whole genome shotgun (WGS) entry which is preliminary data.</text>
</comment>